<evidence type="ECO:0000313" key="1">
    <source>
        <dbReference type="EMBL" id="GJT38441.1"/>
    </source>
</evidence>
<proteinExistence type="predicted"/>
<reference evidence="1" key="1">
    <citation type="journal article" date="2022" name="Int. J. Mol. Sci.">
        <title>Draft Genome of Tanacetum Coccineum: Genomic Comparison of Closely Related Tanacetum-Family Plants.</title>
        <authorList>
            <person name="Yamashiro T."/>
            <person name="Shiraishi A."/>
            <person name="Nakayama K."/>
            <person name="Satake H."/>
        </authorList>
    </citation>
    <scope>NUCLEOTIDE SEQUENCE</scope>
</reference>
<evidence type="ECO:0000313" key="2">
    <source>
        <dbReference type="Proteomes" id="UP001151760"/>
    </source>
</evidence>
<reference evidence="1" key="2">
    <citation type="submission" date="2022-01" db="EMBL/GenBank/DDBJ databases">
        <authorList>
            <person name="Yamashiro T."/>
            <person name="Shiraishi A."/>
            <person name="Satake H."/>
            <person name="Nakayama K."/>
        </authorList>
    </citation>
    <scope>NUCLEOTIDE SEQUENCE</scope>
</reference>
<organism evidence="1 2">
    <name type="scientific">Tanacetum coccineum</name>
    <dbReference type="NCBI Taxonomy" id="301880"/>
    <lineage>
        <taxon>Eukaryota</taxon>
        <taxon>Viridiplantae</taxon>
        <taxon>Streptophyta</taxon>
        <taxon>Embryophyta</taxon>
        <taxon>Tracheophyta</taxon>
        <taxon>Spermatophyta</taxon>
        <taxon>Magnoliopsida</taxon>
        <taxon>eudicotyledons</taxon>
        <taxon>Gunneridae</taxon>
        <taxon>Pentapetalae</taxon>
        <taxon>asterids</taxon>
        <taxon>campanulids</taxon>
        <taxon>Asterales</taxon>
        <taxon>Asteraceae</taxon>
        <taxon>Asteroideae</taxon>
        <taxon>Anthemideae</taxon>
        <taxon>Anthemidinae</taxon>
        <taxon>Tanacetum</taxon>
    </lineage>
</organism>
<gene>
    <name evidence="1" type="ORF">Tco_0938306</name>
</gene>
<keyword evidence="2" id="KW-1185">Reference proteome</keyword>
<name>A0ABQ5DGT8_9ASTR</name>
<sequence length="151" mass="17033">MGSSVAMSRTNSTPGNFESSIGRPMKLAEIFVVAEHALQNTIYDPSLWTLFSSLEEYKVSDILLRVQQATANVDDGERSCKPLPICDEQLHLQVYWQKGLLTSLRMNQPITEGNRMDRIRGFDAKVVNKLSFKRIMIGIVSNPIKKRSAFV</sequence>
<protein>
    <submittedName>
        <fullName evidence="1">Uncharacterized protein</fullName>
    </submittedName>
</protein>
<accession>A0ABQ5DGT8</accession>
<dbReference type="EMBL" id="BQNB010015303">
    <property type="protein sequence ID" value="GJT38441.1"/>
    <property type="molecule type" value="Genomic_DNA"/>
</dbReference>
<comment type="caution">
    <text evidence="1">The sequence shown here is derived from an EMBL/GenBank/DDBJ whole genome shotgun (WGS) entry which is preliminary data.</text>
</comment>
<dbReference type="Proteomes" id="UP001151760">
    <property type="component" value="Unassembled WGS sequence"/>
</dbReference>